<gene>
    <name evidence="10" type="ORF">ABID49_002681</name>
</gene>
<keyword evidence="2" id="KW-1003">Cell membrane</keyword>
<dbReference type="EMBL" id="JBEPLW010000032">
    <property type="protein sequence ID" value="MET3576751.1"/>
    <property type="molecule type" value="Genomic_DNA"/>
</dbReference>
<evidence type="ECO:0000256" key="2">
    <source>
        <dbReference type="ARBA" id="ARBA00022475"/>
    </source>
</evidence>
<sequence length="405" mass="44282">MNIREGFILALSSVWNHKVRSILTMLGIIIGVSAVIIVVAIGDGARKQMSDEMFNTDDNAVPLYFEQTEFEENGEFIWVEPPAVSKDQLDEVKQVPGVKYILGTNSGWGTMVHNEKTADMEMVGVDNQYFIAKDIKLLEGRRLNTRDNDSYSRVVMIDSLTRENMFKPDEEAVGAIIEIDSNPYKVVGVFETTLPPEFQQLDDFSNGQMLMPRTLISMMFGSPEIDTISVIADNPETLFDTGNAAADKLNELAASEGGMYIAQDMTEFVEEFDSFYLTITLFISSIAGISLLVGGIGVMNIMLVSVTERTREIGLRKALGATRGQILGQFLIESVTLTSLGGLIGIGFAALVTAVAAQFLPFTPIINPVVVVIGILFSSFTGIVFGILPANKASKLSPIDALRYE</sequence>
<evidence type="ECO:0000256" key="3">
    <source>
        <dbReference type="ARBA" id="ARBA00022692"/>
    </source>
</evidence>
<comment type="subcellular location">
    <subcellularLocation>
        <location evidence="1">Cell membrane</location>
        <topology evidence="1">Multi-pass membrane protein</topology>
    </subcellularLocation>
</comment>
<keyword evidence="11" id="KW-1185">Reference proteome</keyword>
<evidence type="ECO:0000256" key="5">
    <source>
        <dbReference type="ARBA" id="ARBA00023136"/>
    </source>
</evidence>
<keyword evidence="5 7" id="KW-0472">Membrane</keyword>
<feature type="transmembrane region" description="Helical" evidence="7">
    <location>
        <begin position="21"/>
        <end position="42"/>
    </location>
</feature>
<feature type="domain" description="ABC3 transporter permease C-terminal" evidence="8">
    <location>
        <begin position="285"/>
        <end position="398"/>
    </location>
</feature>
<evidence type="ECO:0000313" key="11">
    <source>
        <dbReference type="Proteomes" id="UP001549099"/>
    </source>
</evidence>
<evidence type="ECO:0000256" key="6">
    <source>
        <dbReference type="ARBA" id="ARBA00038076"/>
    </source>
</evidence>
<evidence type="ECO:0000256" key="1">
    <source>
        <dbReference type="ARBA" id="ARBA00004651"/>
    </source>
</evidence>
<evidence type="ECO:0000313" key="10">
    <source>
        <dbReference type="EMBL" id="MET3576751.1"/>
    </source>
</evidence>
<feature type="transmembrane region" description="Helical" evidence="7">
    <location>
        <begin position="275"/>
        <end position="305"/>
    </location>
</feature>
<dbReference type="InterPro" id="IPR003838">
    <property type="entry name" value="ABC3_permease_C"/>
</dbReference>
<feature type="transmembrane region" description="Helical" evidence="7">
    <location>
        <begin position="326"/>
        <end position="359"/>
    </location>
</feature>
<dbReference type="InterPro" id="IPR025857">
    <property type="entry name" value="MacB_PCD"/>
</dbReference>
<keyword evidence="3 7" id="KW-0812">Transmembrane</keyword>
<reference evidence="10 11" key="1">
    <citation type="submission" date="2024-06" db="EMBL/GenBank/DDBJ databases">
        <title>Genomic Encyclopedia of Type Strains, Phase IV (KMG-IV): sequencing the most valuable type-strain genomes for metagenomic binning, comparative biology and taxonomic classification.</title>
        <authorList>
            <person name="Goeker M."/>
        </authorList>
    </citation>
    <scope>NUCLEOTIDE SEQUENCE [LARGE SCALE GENOMIC DNA]</scope>
    <source>
        <strain evidence="10 11">DSM 26128</strain>
    </source>
</reference>
<feature type="transmembrane region" description="Helical" evidence="7">
    <location>
        <begin position="365"/>
        <end position="388"/>
    </location>
</feature>
<evidence type="ECO:0000259" key="9">
    <source>
        <dbReference type="Pfam" id="PF12704"/>
    </source>
</evidence>
<dbReference type="RefSeq" id="WP_354199072.1">
    <property type="nucleotide sequence ID" value="NZ_JBEPLW010000032.1"/>
</dbReference>
<evidence type="ECO:0000256" key="4">
    <source>
        <dbReference type="ARBA" id="ARBA00022989"/>
    </source>
</evidence>
<dbReference type="InterPro" id="IPR050250">
    <property type="entry name" value="Macrolide_Exporter_MacB"/>
</dbReference>
<name>A0ABV2GEN6_9BACL</name>
<evidence type="ECO:0000256" key="7">
    <source>
        <dbReference type="SAM" id="Phobius"/>
    </source>
</evidence>
<dbReference type="Pfam" id="PF12704">
    <property type="entry name" value="MacB_PCD"/>
    <property type="match status" value="1"/>
</dbReference>
<proteinExistence type="inferred from homology"/>
<feature type="domain" description="MacB-like periplasmic core" evidence="9">
    <location>
        <begin position="21"/>
        <end position="238"/>
    </location>
</feature>
<dbReference type="PANTHER" id="PTHR30572:SF4">
    <property type="entry name" value="ABC TRANSPORTER PERMEASE YTRF"/>
    <property type="match status" value="1"/>
</dbReference>
<comment type="caution">
    <text evidence="10">The sequence shown here is derived from an EMBL/GenBank/DDBJ whole genome shotgun (WGS) entry which is preliminary data.</text>
</comment>
<comment type="similarity">
    <text evidence="6">Belongs to the ABC-4 integral membrane protein family.</text>
</comment>
<organism evidence="10 11">
    <name type="scientific">Bhargavaea ullalensis</name>
    <dbReference type="NCBI Taxonomy" id="1265685"/>
    <lineage>
        <taxon>Bacteria</taxon>
        <taxon>Bacillati</taxon>
        <taxon>Bacillota</taxon>
        <taxon>Bacilli</taxon>
        <taxon>Bacillales</taxon>
        <taxon>Caryophanaceae</taxon>
        <taxon>Bhargavaea</taxon>
    </lineage>
</organism>
<accession>A0ABV2GEN6</accession>
<keyword evidence="4 7" id="KW-1133">Transmembrane helix</keyword>
<protein>
    <submittedName>
        <fullName evidence="10">ABC transport system permease protein</fullName>
    </submittedName>
</protein>
<dbReference type="PANTHER" id="PTHR30572">
    <property type="entry name" value="MEMBRANE COMPONENT OF TRANSPORTER-RELATED"/>
    <property type="match status" value="1"/>
</dbReference>
<dbReference type="Pfam" id="PF02687">
    <property type="entry name" value="FtsX"/>
    <property type="match status" value="1"/>
</dbReference>
<evidence type="ECO:0000259" key="8">
    <source>
        <dbReference type="Pfam" id="PF02687"/>
    </source>
</evidence>
<dbReference type="Proteomes" id="UP001549099">
    <property type="component" value="Unassembled WGS sequence"/>
</dbReference>